<protein>
    <recommendedName>
        <fullName evidence="2">Peptidoglycan binding-like domain-containing protein</fullName>
    </recommendedName>
</protein>
<evidence type="ECO:0000313" key="4">
    <source>
        <dbReference type="EMBL" id="NEW54114.1"/>
    </source>
</evidence>
<name>A0A6P1D5W2_9NOCA</name>
<dbReference type="AlphaFoldDB" id="A0A6P1D5W2"/>
<dbReference type="SUPFAM" id="SSF47090">
    <property type="entry name" value="PGBD-like"/>
    <property type="match status" value="1"/>
</dbReference>
<dbReference type="InterPro" id="IPR036366">
    <property type="entry name" value="PGBDSf"/>
</dbReference>
<proteinExistence type="predicted"/>
<dbReference type="RefSeq" id="WP_163822510.1">
    <property type="nucleotide sequence ID" value="NZ_JAAGUX010000001.1"/>
</dbReference>
<organism evidence="3 5">
    <name type="scientific">Nocardia cyriacigeorgica</name>
    <dbReference type="NCBI Taxonomy" id="135487"/>
    <lineage>
        <taxon>Bacteria</taxon>
        <taxon>Bacillati</taxon>
        <taxon>Actinomycetota</taxon>
        <taxon>Actinomycetes</taxon>
        <taxon>Mycobacteriales</taxon>
        <taxon>Nocardiaceae</taxon>
        <taxon>Nocardia</taxon>
    </lineage>
</organism>
<evidence type="ECO:0000313" key="5">
    <source>
        <dbReference type="Proteomes" id="UP000468928"/>
    </source>
</evidence>
<keyword evidence="1" id="KW-0732">Signal</keyword>
<dbReference type="InterPro" id="IPR036365">
    <property type="entry name" value="PGBD-like_sf"/>
</dbReference>
<comment type="caution">
    <text evidence="3">The sequence shown here is derived from an EMBL/GenBank/DDBJ whole genome shotgun (WGS) entry which is preliminary data.</text>
</comment>
<dbReference type="EMBL" id="JAAGUX010000001">
    <property type="protein sequence ID" value="NEW54114.1"/>
    <property type="molecule type" value="Genomic_DNA"/>
</dbReference>
<dbReference type="Proteomes" id="UP000468928">
    <property type="component" value="Unassembled WGS sequence"/>
</dbReference>
<dbReference type="Pfam" id="PF01471">
    <property type="entry name" value="PG_binding_1"/>
    <property type="match status" value="1"/>
</dbReference>
<dbReference type="EMBL" id="JAAGUZ010000007">
    <property type="protein sequence ID" value="NEW43582.1"/>
    <property type="molecule type" value="Genomic_DNA"/>
</dbReference>
<gene>
    <name evidence="3" type="ORF">GV789_03800</name>
    <name evidence="4" type="ORF">GV794_00305</name>
</gene>
<evidence type="ECO:0000259" key="2">
    <source>
        <dbReference type="Pfam" id="PF01471"/>
    </source>
</evidence>
<feature type="domain" description="Peptidoglycan binding-like" evidence="2">
    <location>
        <begin position="85"/>
        <end position="128"/>
    </location>
</feature>
<sequence length="140" mass="14410">MNRLVRMRRNGTRRVLRAVMIAAVASSAFGTVAHASPGNASPGADPAGPGAAASAGTLVDCAVEETTLRSGSRGDCVSAVQAFVSGYYGNGTISIDGKYGDDTAEAVRNFQRYSGIRADGVVGPDTWRLVMHSCGKRGAC</sequence>
<dbReference type="Gene3D" id="1.10.101.10">
    <property type="entry name" value="PGBD-like superfamily/PGBD"/>
    <property type="match status" value="1"/>
</dbReference>
<evidence type="ECO:0000313" key="3">
    <source>
        <dbReference type="EMBL" id="NEW43582.1"/>
    </source>
</evidence>
<feature type="signal peptide" evidence="1">
    <location>
        <begin position="1"/>
        <end position="35"/>
    </location>
</feature>
<evidence type="ECO:0000313" key="6">
    <source>
        <dbReference type="Proteomes" id="UP000470876"/>
    </source>
</evidence>
<dbReference type="Proteomes" id="UP000470876">
    <property type="component" value="Unassembled WGS sequence"/>
</dbReference>
<feature type="chain" id="PRO_5026874017" description="Peptidoglycan binding-like domain-containing protein" evidence="1">
    <location>
        <begin position="36"/>
        <end position="140"/>
    </location>
</feature>
<reference evidence="5 6" key="1">
    <citation type="submission" date="2020-01" db="EMBL/GenBank/DDBJ databases">
        <title>Genetics and antimicrobial susceptibilities of Nocardia species isolated from the soil; a comparison with species isolated from humans.</title>
        <authorList>
            <person name="Carrasco G."/>
            <person name="Monzon S."/>
            <person name="Sansegundo M."/>
            <person name="Garcia E."/>
            <person name="Garrido N."/>
            <person name="Medina M.J."/>
            <person name="Villalon P."/>
            <person name="Ramirez-Arocha A.C."/>
            <person name="Jimenez P."/>
            <person name="Cuesta I."/>
            <person name="Valdezate S."/>
        </authorList>
    </citation>
    <scope>NUCLEOTIDE SEQUENCE [LARGE SCALE GENOMIC DNA]</scope>
    <source>
        <strain evidence="3 5">CNM20110639</strain>
        <strain evidence="4 6">CNM20110649</strain>
    </source>
</reference>
<accession>A0A6P1D5W2</accession>
<evidence type="ECO:0000256" key="1">
    <source>
        <dbReference type="SAM" id="SignalP"/>
    </source>
</evidence>
<keyword evidence="6" id="KW-1185">Reference proteome</keyword>
<dbReference type="InterPro" id="IPR002477">
    <property type="entry name" value="Peptidoglycan-bd-like"/>
</dbReference>